<keyword evidence="2" id="KW-1185">Reference proteome</keyword>
<evidence type="ECO:0000313" key="1">
    <source>
        <dbReference type="EMBL" id="KAI3672577.1"/>
    </source>
</evidence>
<proteinExistence type="predicted"/>
<reference evidence="2" key="1">
    <citation type="journal article" date="2022" name="Mol. Ecol. Resour.">
        <title>The genomes of chicory, endive, great burdock and yacon provide insights into Asteraceae palaeo-polyploidization history and plant inulin production.</title>
        <authorList>
            <person name="Fan W."/>
            <person name="Wang S."/>
            <person name="Wang H."/>
            <person name="Wang A."/>
            <person name="Jiang F."/>
            <person name="Liu H."/>
            <person name="Zhao H."/>
            <person name="Xu D."/>
            <person name="Zhang Y."/>
        </authorList>
    </citation>
    <scope>NUCLEOTIDE SEQUENCE [LARGE SCALE GENOMIC DNA]</scope>
    <source>
        <strain evidence="2">cv. Niubang</strain>
    </source>
</reference>
<evidence type="ECO:0000313" key="2">
    <source>
        <dbReference type="Proteomes" id="UP001055879"/>
    </source>
</evidence>
<comment type="caution">
    <text evidence="1">The sequence shown here is derived from an EMBL/GenBank/DDBJ whole genome shotgun (WGS) entry which is preliminary data.</text>
</comment>
<sequence length="414" mass="47929">MANVHCRLRSKCRDLVRLIKLLRVYGLRFRVRAFLMALFVVSTPWIGSTIRREYDLLIFNRGDGHRVDDDSIELDIFLMLFRNLTNEGVLGMGDKGLIVNNDDENDKLADYYSAIDFIPYLDLERKHADLEHDYDFVFTHESVESVDKFLKLNGIMVVKQKGSIKDSESFQKPSNYETLFLKQLDLPATTTTTDVITITAMKKTGMVGDDDKNKNEGSNTNIPHRRLMFEQKKAEAIKNLENVLLEPPRTISGKSSIYLKKTRYLPDLMDDSFLEDYPRRVFIDVNGDSTVWFTKNYPTKNKNFEIFKLETTIPETGTTHDVEDHEVEGALMETEITDWLRENVKKDEYVVMKGEAEVVEELIKSKAIGLVDELFLECKYQGIKCQKCRRPYWKCLALYGLLKDAGVAVHQWWG</sequence>
<gene>
    <name evidence="1" type="ORF">L6452_38669</name>
</gene>
<protein>
    <submittedName>
        <fullName evidence="1">Uncharacterized protein</fullName>
    </submittedName>
</protein>
<reference evidence="1 2" key="2">
    <citation type="journal article" date="2022" name="Mol. Ecol. Resour.">
        <title>The genomes of chicory, endive, great burdock and yacon provide insights into Asteraceae paleo-polyploidization history and plant inulin production.</title>
        <authorList>
            <person name="Fan W."/>
            <person name="Wang S."/>
            <person name="Wang H."/>
            <person name="Wang A."/>
            <person name="Jiang F."/>
            <person name="Liu H."/>
            <person name="Zhao H."/>
            <person name="Xu D."/>
            <person name="Zhang Y."/>
        </authorList>
    </citation>
    <scope>NUCLEOTIDE SEQUENCE [LARGE SCALE GENOMIC DNA]</scope>
    <source>
        <strain evidence="2">cv. Niubang</strain>
    </source>
</reference>
<accession>A0ACB8XPR1</accession>
<dbReference type="EMBL" id="CM042061">
    <property type="protein sequence ID" value="KAI3672577.1"/>
    <property type="molecule type" value="Genomic_DNA"/>
</dbReference>
<dbReference type="Proteomes" id="UP001055879">
    <property type="component" value="Linkage Group LG15"/>
</dbReference>
<name>A0ACB8XPR1_ARCLA</name>
<organism evidence="1 2">
    <name type="scientific">Arctium lappa</name>
    <name type="common">Greater burdock</name>
    <name type="synonym">Lappa major</name>
    <dbReference type="NCBI Taxonomy" id="4217"/>
    <lineage>
        <taxon>Eukaryota</taxon>
        <taxon>Viridiplantae</taxon>
        <taxon>Streptophyta</taxon>
        <taxon>Embryophyta</taxon>
        <taxon>Tracheophyta</taxon>
        <taxon>Spermatophyta</taxon>
        <taxon>Magnoliopsida</taxon>
        <taxon>eudicotyledons</taxon>
        <taxon>Gunneridae</taxon>
        <taxon>Pentapetalae</taxon>
        <taxon>asterids</taxon>
        <taxon>campanulids</taxon>
        <taxon>Asterales</taxon>
        <taxon>Asteraceae</taxon>
        <taxon>Carduoideae</taxon>
        <taxon>Cardueae</taxon>
        <taxon>Arctiinae</taxon>
        <taxon>Arctium</taxon>
    </lineage>
</organism>